<evidence type="ECO:0000313" key="1">
    <source>
        <dbReference type="EMBL" id="KIM69407.1"/>
    </source>
</evidence>
<dbReference type="InParanoid" id="A0A0C3AWP9"/>
<reference evidence="1 2" key="1">
    <citation type="submission" date="2014-04" db="EMBL/GenBank/DDBJ databases">
        <authorList>
            <consortium name="DOE Joint Genome Institute"/>
            <person name="Kuo A."/>
            <person name="Kohler A."/>
            <person name="Nagy L.G."/>
            <person name="Floudas D."/>
            <person name="Copeland A."/>
            <person name="Barry K.W."/>
            <person name="Cichocki N."/>
            <person name="Veneault-Fourrey C."/>
            <person name="LaButti K."/>
            <person name="Lindquist E.A."/>
            <person name="Lipzen A."/>
            <person name="Lundell T."/>
            <person name="Morin E."/>
            <person name="Murat C."/>
            <person name="Sun H."/>
            <person name="Tunlid A."/>
            <person name="Henrissat B."/>
            <person name="Grigoriev I.V."/>
            <person name="Hibbett D.S."/>
            <person name="Martin F."/>
            <person name="Nordberg H.P."/>
            <person name="Cantor M.N."/>
            <person name="Hua S.X."/>
        </authorList>
    </citation>
    <scope>NUCLEOTIDE SEQUENCE [LARGE SCALE GENOMIC DNA]</scope>
    <source>
        <strain evidence="1 2">Foug A</strain>
    </source>
</reference>
<reference evidence="2" key="2">
    <citation type="submission" date="2015-01" db="EMBL/GenBank/DDBJ databases">
        <title>Evolutionary Origins and Diversification of the Mycorrhizal Mutualists.</title>
        <authorList>
            <consortium name="DOE Joint Genome Institute"/>
            <consortium name="Mycorrhizal Genomics Consortium"/>
            <person name="Kohler A."/>
            <person name="Kuo A."/>
            <person name="Nagy L.G."/>
            <person name="Floudas D."/>
            <person name="Copeland A."/>
            <person name="Barry K.W."/>
            <person name="Cichocki N."/>
            <person name="Veneault-Fourrey C."/>
            <person name="LaButti K."/>
            <person name="Lindquist E.A."/>
            <person name="Lipzen A."/>
            <person name="Lundell T."/>
            <person name="Morin E."/>
            <person name="Murat C."/>
            <person name="Riley R."/>
            <person name="Ohm R."/>
            <person name="Sun H."/>
            <person name="Tunlid A."/>
            <person name="Henrissat B."/>
            <person name="Grigoriev I.V."/>
            <person name="Hibbett D.S."/>
            <person name="Martin F."/>
        </authorList>
    </citation>
    <scope>NUCLEOTIDE SEQUENCE [LARGE SCALE GENOMIC DNA]</scope>
    <source>
        <strain evidence="2">Foug A</strain>
    </source>
</reference>
<proteinExistence type="predicted"/>
<dbReference type="AlphaFoldDB" id="A0A0C3AWP9"/>
<evidence type="ECO:0000313" key="2">
    <source>
        <dbReference type="Proteomes" id="UP000053989"/>
    </source>
</evidence>
<sequence length="84" mass="9864">MRGFFSPTPFPFLIFRFEMTGGEIRHGDRSLLPQTTRENRLNRWLLWLGSKAEKEAVVHCPYSRNGAQCRYEPPSANERQLFYG</sequence>
<dbReference type="EMBL" id="KN822006">
    <property type="protein sequence ID" value="KIM69407.1"/>
    <property type="molecule type" value="Genomic_DNA"/>
</dbReference>
<gene>
    <name evidence="1" type="ORF">SCLCIDRAFT_700649</name>
</gene>
<dbReference type="Proteomes" id="UP000053989">
    <property type="component" value="Unassembled WGS sequence"/>
</dbReference>
<dbReference type="HOGENOM" id="CLU_2528790_0_0_1"/>
<organism evidence="1 2">
    <name type="scientific">Scleroderma citrinum Foug A</name>
    <dbReference type="NCBI Taxonomy" id="1036808"/>
    <lineage>
        <taxon>Eukaryota</taxon>
        <taxon>Fungi</taxon>
        <taxon>Dikarya</taxon>
        <taxon>Basidiomycota</taxon>
        <taxon>Agaricomycotina</taxon>
        <taxon>Agaricomycetes</taxon>
        <taxon>Agaricomycetidae</taxon>
        <taxon>Boletales</taxon>
        <taxon>Sclerodermatineae</taxon>
        <taxon>Sclerodermataceae</taxon>
        <taxon>Scleroderma</taxon>
    </lineage>
</organism>
<accession>A0A0C3AWP9</accession>
<name>A0A0C3AWP9_9AGAM</name>
<protein>
    <submittedName>
        <fullName evidence="1">Uncharacterized protein</fullName>
    </submittedName>
</protein>
<keyword evidence="2" id="KW-1185">Reference proteome</keyword>